<dbReference type="WBParaSite" id="Pan_g5581.t1">
    <property type="protein sequence ID" value="Pan_g5581.t1"/>
    <property type="gene ID" value="Pan_g5581"/>
</dbReference>
<keyword evidence="1" id="KW-1133">Transmembrane helix</keyword>
<evidence type="ECO:0000313" key="2">
    <source>
        <dbReference type="Proteomes" id="UP000492821"/>
    </source>
</evidence>
<feature type="transmembrane region" description="Helical" evidence="1">
    <location>
        <begin position="20"/>
        <end position="40"/>
    </location>
</feature>
<dbReference type="Proteomes" id="UP000492821">
    <property type="component" value="Unassembled WGS sequence"/>
</dbReference>
<name>A0A7E4W386_PANRE</name>
<organism evidence="2 3">
    <name type="scientific">Panagrellus redivivus</name>
    <name type="common">Microworm</name>
    <dbReference type="NCBI Taxonomy" id="6233"/>
    <lineage>
        <taxon>Eukaryota</taxon>
        <taxon>Metazoa</taxon>
        <taxon>Ecdysozoa</taxon>
        <taxon>Nematoda</taxon>
        <taxon>Chromadorea</taxon>
        <taxon>Rhabditida</taxon>
        <taxon>Tylenchina</taxon>
        <taxon>Panagrolaimomorpha</taxon>
        <taxon>Panagrolaimoidea</taxon>
        <taxon>Panagrolaimidae</taxon>
        <taxon>Panagrellus</taxon>
    </lineage>
</organism>
<evidence type="ECO:0000313" key="3">
    <source>
        <dbReference type="WBParaSite" id="Pan_g5581.t1"/>
    </source>
</evidence>
<sequence>MSVSPAPPKSKRPKTTPAVIVIWTSVLMTMLVKAASILHMDLKQKHRTRRGQSKRHKKILDSKDNVHVFVKEIHRPEDISTNDRHEIEACNDNSEYKLDMRYSINRRHRWETIGTAAKALQHESSLFPPTISLDGHDSKYVEFKGQMVKRYVQYSRRLLLRSAEPYSCAPI</sequence>
<keyword evidence="1" id="KW-0472">Membrane</keyword>
<evidence type="ECO:0000256" key="1">
    <source>
        <dbReference type="SAM" id="Phobius"/>
    </source>
</evidence>
<protein>
    <submittedName>
        <fullName evidence="3">PH_RBD domain-containing protein</fullName>
    </submittedName>
</protein>
<keyword evidence="2" id="KW-1185">Reference proteome</keyword>
<keyword evidence="1" id="KW-0812">Transmembrane</keyword>
<proteinExistence type="predicted"/>
<accession>A0A7E4W386</accession>
<dbReference type="AlphaFoldDB" id="A0A7E4W386"/>
<reference evidence="3" key="2">
    <citation type="submission" date="2020-10" db="UniProtKB">
        <authorList>
            <consortium name="WormBaseParasite"/>
        </authorList>
    </citation>
    <scope>IDENTIFICATION</scope>
</reference>
<reference evidence="2" key="1">
    <citation type="journal article" date="2013" name="Genetics">
        <title>The draft genome and transcriptome of Panagrellus redivivus are shaped by the harsh demands of a free-living lifestyle.</title>
        <authorList>
            <person name="Srinivasan J."/>
            <person name="Dillman A.R."/>
            <person name="Macchietto M.G."/>
            <person name="Heikkinen L."/>
            <person name="Lakso M."/>
            <person name="Fracchia K.M."/>
            <person name="Antoshechkin I."/>
            <person name="Mortazavi A."/>
            <person name="Wong G."/>
            <person name="Sternberg P.W."/>
        </authorList>
    </citation>
    <scope>NUCLEOTIDE SEQUENCE [LARGE SCALE GENOMIC DNA]</scope>
    <source>
        <strain evidence="2">MT8872</strain>
    </source>
</reference>